<dbReference type="EMBL" id="JACHMG010000001">
    <property type="protein sequence ID" value="MBB4689041.1"/>
    <property type="molecule type" value="Genomic_DNA"/>
</dbReference>
<comment type="caution">
    <text evidence="2">The sequence shown here is derived from an EMBL/GenBank/DDBJ whole genome shotgun (WGS) entry which is preliminary data.</text>
</comment>
<organism evidence="2 3">
    <name type="scientific">Amycolatopsis jiangsuensis</name>
    <dbReference type="NCBI Taxonomy" id="1181879"/>
    <lineage>
        <taxon>Bacteria</taxon>
        <taxon>Bacillati</taxon>
        <taxon>Actinomycetota</taxon>
        <taxon>Actinomycetes</taxon>
        <taxon>Pseudonocardiales</taxon>
        <taxon>Pseudonocardiaceae</taxon>
        <taxon>Amycolatopsis</taxon>
    </lineage>
</organism>
<feature type="region of interest" description="Disordered" evidence="1">
    <location>
        <begin position="35"/>
        <end position="72"/>
    </location>
</feature>
<feature type="region of interest" description="Disordered" evidence="1">
    <location>
        <begin position="141"/>
        <end position="174"/>
    </location>
</feature>
<dbReference type="Proteomes" id="UP000581769">
    <property type="component" value="Unassembled WGS sequence"/>
</dbReference>
<evidence type="ECO:0000313" key="3">
    <source>
        <dbReference type="Proteomes" id="UP000581769"/>
    </source>
</evidence>
<dbReference type="AlphaFoldDB" id="A0A840J1T8"/>
<proteinExistence type="predicted"/>
<gene>
    <name evidence="2" type="ORF">BJY18_006526</name>
</gene>
<accession>A0A840J1T8</accession>
<evidence type="ECO:0000256" key="1">
    <source>
        <dbReference type="SAM" id="MobiDB-lite"/>
    </source>
</evidence>
<feature type="compositionally biased region" description="Gly residues" evidence="1">
    <location>
        <begin position="50"/>
        <end position="67"/>
    </location>
</feature>
<feature type="compositionally biased region" description="Gly residues" evidence="1">
    <location>
        <begin position="152"/>
        <end position="168"/>
    </location>
</feature>
<sequence>MPRGGSRECPSTVDILDAVRVRRCSRPATAVVCAAGREHGSRSARASGSRRGGPGGGCPGPGAGPGRGAHVPARGQIGEAAAADGVAVRPVWWSPRGEWRYRAPDGPVFPEGSGCGPGTAPHRHSCSTGRGFGKFPRPCPAAEGESFSGSPTGVGGCRVPGTGTGAGVGPRAEGSCVRSRSRRFPALVLGVAFGPGVGGFRRWSPGSEGSRVRSRSRRLFAFVLRDGGPRVRSPRSE</sequence>
<reference evidence="2 3" key="1">
    <citation type="submission" date="2020-08" db="EMBL/GenBank/DDBJ databases">
        <title>Sequencing the genomes of 1000 actinobacteria strains.</title>
        <authorList>
            <person name="Klenk H.-P."/>
        </authorList>
    </citation>
    <scope>NUCLEOTIDE SEQUENCE [LARGE SCALE GENOMIC DNA]</scope>
    <source>
        <strain evidence="2 3">DSM 45859</strain>
    </source>
</reference>
<name>A0A840J1T8_9PSEU</name>
<evidence type="ECO:0000313" key="2">
    <source>
        <dbReference type="EMBL" id="MBB4689041.1"/>
    </source>
</evidence>
<keyword evidence="3" id="KW-1185">Reference proteome</keyword>
<protein>
    <submittedName>
        <fullName evidence="2">Uncharacterized protein</fullName>
    </submittedName>
</protein>